<dbReference type="Proteomes" id="UP001148786">
    <property type="component" value="Unassembled WGS sequence"/>
</dbReference>
<keyword evidence="3" id="KW-1185">Reference proteome</keyword>
<evidence type="ECO:0000256" key="1">
    <source>
        <dbReference type="SAM" id="MobiDB-lite"/>
    </source>
</evidence>
<name>A0A9W8JPJ3_9AGAR</name>
<comment type="caution">
    <text evidence="2">The sequence shown here is derived from an EMBL/GenBank/DDBJ whole genome shotgun (WGS) entry which is preliminary data.</text>
</comment>
<dbReference type="OrthoDB" id="3265433at2759"/>
<feature type="region of interest" description="Disordered" evidence="1">
    <location>
        <begin position="470"/>
        <end position="489"/>
    </location>
</feature>
<accession>A0A9W8JPJ3</accession>
<protein>
    <submittedName>
        <fullName evidence="2">Uncharacterized protein</fullName>
    </submittedName>
</protein>
<organism evidence="2 3">
    <name type="scientific">Agrocybe chaxingu</name>
    <dbReference type="NCBI Taxonomy" id="84603"/>
    <lineage>
        <taxon>Eukaryota</taxon>
        <taxon>Fungi</taxon>
        <taxon>Dikarya</taxon>
        <taxon>Basidiomycota</taxon>
        <taxon>Agaricomycotina</taxon>
        <taxon>Agaricomycetes</taxon>
        <taxon>Agaricomycetidae</taxon>
        <taxon>Agaricales</taxon>
        <taxon>Agaricineae</taxon>
        <taxon>Strophariaceae</taxon>
        <taxon>Agrocybe</taxon>
    </lineage>
</organism>
<evidence type="ECO:0000313" key="2">
    <source>
        <dbReference type="EMBL" id="KAJ3491395.1"/>
    </source>
</evidence>
<feature type="compositionally biased region" description="Polar residues" evidence="1">
    <location>
        <begin position="553"/>
        <end position="563"/>
    </location>
</feature>
<reference evidence="2" key="1">
    <citation type="submission" date="2022-07" db="EMBL/GenBank/DDBJ databases">
        <title>Genome Sequence of Agrocybe chaxingu.</title>
        <authorList>
            <person name="Buettner E."/>
        </authorList>
    </citation>
    <scope>NUCLEOTIDE SEQUENCE</scope>
    <source>
        <strain evidence="2">MP-N11</strain>
    </source>
</reference>
<dbReference type="AlphaFoldDB" id="A0A9W8JPJ3"/>
<sequence>MASDSPYRATELILRKAQAARTLQLLREAIAEKSFQYSHVIRIADRQAARTRARTTIIKLNNSISFHSRSYARCRASMVKLGADDSTLAMFKVLDRGDVMSSTAILDPNKLGSSRLRLSWIWQTGEVEPTASPDALREFRRVHWLRARSQKQRWEEELRLVHYEMEWTTRYFLHQAEEWKKFEDQADNHQDTGAMAYARRKRAMWLGLAHHAEEHQSMEALPIQPFDPYNLRFGHRERDVLHIQEVINYCESRFRAALNVMQGAEKEIQMQMTSHMSVELEFVMSYIGTAAAMGQVVDIPILIRSLAPCLYRRAAGEPNVTFDPDFLLSLNGGADPDGPHALAESYLLAWWSEGQNIVDVPRLGRATIDACLEHHRALGYNFVQPAPPFQKQHYTWNREVHHAATDEEAAQHCDCCLLHRGVIISIAEEVRMIRNWAQGLHTAYEGRKSSVMRRAAGAYLLMEAALMKETEGTEAGPSAPSDEEARRSRAQAEVARLVSKQNVKWTEGVDLSTGDVKALAQGDAQPGEGSGYVASLPVGHEGEDSIGEDLSGTRYSSLASSVGQDVVEPPAPVDGNTATCRNVGRPRG</sequence>
<gene>
    <name evidence="2" type="ORF">NLJ89_g11346</name>
</gene>
<evidence type="ECO:0000313" key="3">
    <source>
        <dbReference type="Proteomes" id="UP001148786"/>
    </source>
</evidence>
<dbReference type="EMBL" id="JANKHO010002544">
    <property type="protein sequence ID" value="KAJ3491395.1"/>
    <property type="molecule type" value="Genomic_DNA"/>
</dbReference>
<feature type="region of interest" description="Disordered" evidence="1">
    <location>
        <begin position="539"/>
        <end position="588"/>
    </location>
</feature>
<proteinExistence type="predicted"/>